<keyword evidence="2" id="KW-1185">Reference proteome</keyword>
<organism evidence="1 2">
    <name type="scientific">Bombyx mori</name>
    <name type="common">Silk moth</name>
    <dbReference type="NCBI Taxonomy" id="7091"/>
    <lineage>
        <taxon>Eukaryota</taxon>
        <taxon>Metazoa</taxon>
        <taxon>Ecdysozoa</taxon>
        <taxon>Arthropoda</taxon>
        <taxon>Hexapoda</taxon>
        <taxon>Insecta</taxon>
        <taxon>Pterygota</taxon>
        <taxon>Neoptera</taxon>
        <taxon>Endopterygota</taxon>
        <taxon>Lepidoptera</taxon>
        <taxon>Glossata</taxon>
        <taxon>Ditrysia</taxon>
        <taxon>Bombycoidea</taxon>
        <taxon>Bombycidae</taxon>
        <taxon>Bombycinae</taxon>
        <taxon>Bombyx</taxon>
    </lineage>
</organism>
<evidence type="ECO:0000313" key="1">
    <source>
        <dbReference type="EnsemblMetazoa" id="XP_037867581.1"/>
    </source>
</evidence>
<dbReference type="RefSeq" id="XP_037867581.1">
    <property type="nucleotide sequence ID" value="XM_038011653.2"/>
</dbReference>
<reference evidence="1" key="2">
    <citation type="submission" date="2022-06" db="UniProtKB">
        <authorList>
            <consortium name="EnsemblMetazoa"/>
        </authorList>
    </citation>
    <scope>IDENTIFICATION</scope>
    <source>
        <strain evidence="1">p50T (Dazao)</strain>
    </source>
</reference>
<proteinExistence type="predicted"/>
<protein>
    <submittedName>
        <fullName evidence="1">Uncharacterized protein</fullName>
    </submittedName>
</protein>
<reference evidence="2" key="1">
    <citation type="journal article" date="2008" name="Insect Biochem. Mol. Biol.">
        <title>The genome of a lepidopteran model insect, the silkworm Bombyx mori.</title>
        <authorList>
            <consortium name="International Silkworm Genome Consortium"/>
        </authorList>
    </citation>
    <scope>NUCLEOTIDE SEQUENCE [LARGE SCALE GENOMIC DNA]</scope>
    <source>
        <strain evidence="2">p50T</strain>
    </source>
</reference>
<evidence type="ECO:0000313" key="2">
    <source>
        <dbReference type="Proteomes" id="UP000005204"/>
    </source>
</evidence>
<dbReference type="EnsemblMetazoa" id="XM_038011653.1">
    <property type="protein sequence ID" value="XP_037867581.1"/>
    <property type="gene ID" value="LOC101738594"/>
</dbReference>
<dbReference type="KEGG" id="bmor:101738594"/>
<dbReference type="GeneID" id="101738594"/>
<dbReference type="Proteomes" id="UP000005204">
    <property type="component" value="Unassembled WGS sequence"/>
</dbReference>
<sequence length="344" mass="39395">MLQEKKVDYISNAARKEYGIHGMELAKKEMDKVIEVEITQKLTEDLLQSIEKKFQVDLEKSVEMVLQKIKFLLQNGTSHVQDRLTELQEVLEVMRSEDEDKVDQCLLKKQNQTTALAEKSLHQMVVCGYALIGHDPVQAVRSVISIKNMIRHGIKPIYEHKKEVYSLLKVCGHDHDTLKKVIKCVISKSPLIKTVMMGITTKLIQGVMELTKLMAHGAMHEACLLEVVRTVEEEAFSLVAEVKKCVSINNTEETDNFENNNKTALDDKKSNNKYIEDTERLDKDNNKDTTKEEDMKTIIRRMLKETKKDLNDDYKSKAMNLQKDLSSINENVISGDNSDNINKI</sequence>
<accession>A0A8R2LUQ9</accession>
<dbReference type="AlphaFoldDB" id="A0A8R2LUQ9"/>
<name>A0A8R2LUQ9_BOMMO</name>